<proteinExistence type="inferred from homology"/>
<keyword evidence="4" id="KW-0449">Lipoprotein</keyword>
<evidence type="ECO:0000313" key="4">
    <source>
        <dbReference type="EMBL" id="RJG49056.1"/>
    </source>
</evidence>
<keyword evidence="3" id="KW-0472">Membrane</keyword>
<organism evidence="4 5">
    <name type="scientific">Motilimonas pumila</name>
    <dbReference type="NCBI Taxonomy" id="2303987"/>
    <lineage>
        <taxon>Bacteria</taxon>
        <taxon>Pseudomonadati</taxon>
        <taxon>Pseudomonadota</taxon>
        <taxon>Gammaproteobacteria</taxon>
        <taxon>Alteromonadales</taxon>
        <taxon>Alteromonadales genera incertae sedis</taxon>
        <taxon>Motilimonas</taxon>
    </lineage>
</organism>
<dbReference type="Pfam" id="PF04333">
    <property type="entry name" value="MlaA"/>
    <property type="match status" value="1"/>
</dbReference>
<dbReference type="PRINTS" id="PR01805">
    <property type="entry name" value="VACJLIPOPROT"/>
</dbReference>
<evidence type="ECO:0000256" key="3">
    <source>
        <dbReference type="SAM" id="Phobius"/>
    </source>
</evidence>
<dbReference type="GO" id="GO:0016020">
    <property type="term" value="C:membrane"/>
    <property type="evidence" value="ECO:0007669"/>
    <property type="project" value="InterPro"/>
</dbReference>
<dbReference type="InterPro" id="IPR007428">
    <property type="entry name" value="MlaA"/>
</dbReference>
<dbReference type="PANTHER" id="PTHR30035:SF3">
    <property type="entry name" value="INTERMEMBRANE PHOSPHOLIPID TRANSPORT SYSTEM LIPOPROTEIN MLAA"/>
    <property type="match status" value="1"/>
</dbReference>
<keyword evidence="2" id="KW-0732">Signal</keyword>
<protein>
    <submittedName>
        <fullName evidence="4">VacJ family lipoprotein</fullName>
    </submittedName>
</protein>
<dbReference type="RefSeq" id="WP_119909987.1">
    <property type="nucleotide sequence ID" value="NZ_QZCH01000005.1"/>
</dbReference>
<keyword evidence="3" id="KW-1133">Transmembrane helix</keyword>
<reference evidence="4 5" key="1">
    <citation type="submission" date="2018-09" db="EMBL/GenBank/DDBJ databases">
        <authorList>
            <person name="Wang F."/>
        </authorList>
    </citation>
    <scope>NUCLEOTIDE SEQUENCE [LARGE SCALE GENOMIC DNA]</scope>
    <source>
        <strain evidence="4 5">PLHSC7-2</strain>
    </source>
</reference>
<reference evidence="4 5" key="2">
    <citation type="submission" date="2019-01" db="EMBL/GenBank/DDBJ databases">
        <title>Motilimonas pumilus sp. nov., isolated from the gut of sea cucumber (Apostichopus japonicus).</title>
        <authorList>
            <person name="Wang F.-Q."/>
            <person name="Ren L.-H."/>
            <person name="Lin Y.-W."/>
            <person name="Sun G.-H."/>
            <person name="Du Z.-J."/>
            <person name="Zhao J.-X."/>
            <person name="Liu X.-J."/>
            <person name="Liu L.-J."/>
        </authorList>
    </citation>
    <scope>NUCLEOTIDE SEQUENCE [LARGE SCALE GENOMIC DNA]</scope>
    <source>
        <strain evidence="4 5">PLHSC7-2</strain>
    </source>
</reference>
<name>A0A418YGT9_9GAMM</name>
<dbReference type="AlphaFoldDB" id="A0A418YGT9"/>
<accession>A0A418YGT9</accession>
<comment type="caution">
    <text evidence="4">The sequence shown here is derived from an EMBL/GenBank/DDBJ whole genome shotgun (WGS) entry which is preliminary data.</text>
</comment>
<evidence type="ECO:0000256" key="1">
    <source>
        <dbReference type="ARBA" id="ARBA00010634"/>
    </source>
</evidence>
<evidence type="ECO:0000313" key="5">
    <source>
        <dbReference type="Proteomes" id="UP000283255"/>
    </source>
</evidence>
<sequence length="265" mass="30423">MQHVAAYRLSPYFRMIILYLLVMPLFTIQYAMASTATDEPEMHTGVYDPAEGLNRQFWQFNLQVDKHIAKPATEVYVEYIPLAGREALNNFVQNFDEPSSAVNHLLMLDITASMDSLMRFMFNTTFGVAGFFDFAGNAGLTRNRAEFQDVLANVGVGHGPYLMIPIYGPETTRRLVGNVVDALYFPYSELTYFERFLHWGVDSVYKRAALLPQDALIEQSLDPYIFVRDAYIQYQDFRINGEVFIHQQQDGLSDDELDALLDEYE</sequence>
<comment type="similarity">
    <text evidence="1">Belongs to the MlaA family.</text>
</comment>
<evidence type="ECO:0000256" key="2">
    <source>
        <dbReference type="ARBA" id="ARBA00022729"/>
    </source>
</evidence>
<dbReference type="GO" id="GO:0120010">
    <property type="term" value="P:intermembrane phospholipid transfer"/>
    <property type="evidence" value="ECO:0007669"/>
    <property type="project" value="TreeGrafter"/>
</dbReference>
<dbReference type="OrthoDB" id="9785326at2"/>
<gene>
    <name evidence="4" type="ORF">D1Z90_06735</name>
</gene>
<dbReference type="EMBL" id="QZCH01000005">
    <property type="protein sequence ID" value="RJG49056.1"/>
    <property type="molecule type" value="Genomic_DNA"/>
</dbReference>
<dbReference type="PANTHER" id="PTHR30035">
    <property type="entry name" value="LIPOPROTEIN VACJ-RELATED"/>
    <property type="match status" value="1"/>
</dbReference>
<feature type="transmembrane region" description="Helical" evidence="3">
    <location>
        <begin position="12"/>
        <end position="32"/>
    </location>
</feature>
<dbReference type="Proteomes" id="UP000283255">
    <property type="component" value="Unassembled WGS sequence"/>
</dbReference>
<keyword evidence="5" id="KW-1185">Reference proteome</keyword>
<keyword evidence="3" id="KW-0812">Transmembrane</keyword>